<comment type="caution">
    <text evidence="9">The sequence shown here is derived from an EMBL/GenBank/DDBJ whole genome shotgun (WGS) entry which is preliminary data.</text>
</comment>
<dbReference type="Proteomes" id="UP000825935">
    <property type="component" value="Chromosome 27"/>
</dbReference>
<feature type="domain" description="RNA polymerase N-terminal" evidence="8">
    <location>
        <begin position="387"/>
        <end position="691"/>
    </location>
</feature>
<evidence type="ECO:0000256" key="2">
    <source>
        <dbReference type="ARBA" id="ARBA00022679"/>
    </source>
</evidence>
<dbReference type="Pfam" id="PF00623">
    <property type="entry name" value="RNA_pol_Rpb1_2"/>
    <property type="match status" value="1"/>
</dbReference>
<evidence type="ECO:0000256" key="5">
    <source>
        <dbReference type="ARBA" id="ARBA00048552"/>
    </source>
</evidence>
<dbReference type="Pfam" id="PF04983">
    <property type="entry name" value="RNA_pol_Rpb1_3"/>
    <property type="match status" value="1"/>
</dbReference>
<dbReference type="InterPro" id="IPR045867">
    <property type="entry name" value="DNA-dir_RpoC_beta_prime"/>
</dbReference>
<dbReference type="GO" id="GO:0003899">
    <property type="term" value="F:DNA-directed RNA polymerase activity"/>
    <property type="evidence" value="ECO:0007669"/>
    <property type="project" value="UniProtKB-EC"/>
</dbReference>
<dbReference type="InterPro" id="IPR007066">
    <property type="entry name" value="RNA_pol_Rpb1_3"/>
</dbReference>
<dbReference type="InterPro" id="IPR000722">
    <property type="entry name" value="RNA_pol_asu"/>
</dbReference>
<organism evidence="9 10">
    <name type="scientific">Ceratopteris richardii</name>
    <name type="common">Triangle waterfern</name>
    <dbReference type="NCBI Taxonomy" id="49495"/>
    <lineage>
        <taxon>Eukaryota</taxon>
        <taxon>Viridiplantae</taxon>
        <taxon>Streptophyta</taxon>
        <taxon>Embryophyta</taxon>
        <taxon>Tracheophyta</taxon>
        <taxon>Polypodiopsida</taxon>
        <taxon>Polypodiidae</taxon>
        <taxon>Polypodiales</taxon>
        <taxon>Pteridineae</taxon>
        <taxon>Pteridaceae</taxon>
        <taxon>Parkerioideae</taxon>
        <taxon>Ceratopteris</taxon>
    </lineage>
</organism>
<dbReference type="InterPro" id="IPR044893">
    <property type="entry name" value="RNA_pol_Rpb1_clamp_domain"/>
</dbReference>
<keyword evidence="3 6" id="KW-0548">Nucleotidyltransferase</keyword>
<dbReference type="EMBL" id="CM035432">
    <property type="protein sequence ID" value="KAH7295680.1"/>
    <property type="molecule type" value="Genomic_DNA"/>
</dbReference>
<comment type="function">
    <text evidence="6">DNA-dependent RNA polymerase catalyzes the transcription of DNA into RNA using the four ribonucleoside triphosphates as substrates.</text>
</comment>
<dbReference type="OMA" id="QHAPEAY"/>
<dbReference type="GO" id="GO:0006351">
    <property type="term" value="P:DNA-templated transcription"/>
    <property type="evidence" value="ECO:0007669"/>
    <property type="project" value="InterPro"/>
</dbReference>
<dbReference type="InterPro" id="IPR007081">
    <property type="entry name" value="RNA_pol_Rpb1_5"/>
</dbReference>
<evidence type="ECO:0000256" key="3">
    <source>
        <dbReference type="ARBA" id="ARBA00022695"/>
    </source>
</evidence>
<evidence type="ECO:0000256" key="1">
    <source>
        <dbReference type="ARBA" id="ARBA00022478"/>
    </source>
</evidence>
<dbReference type="Gene3D" id="1.10.132.30">
    <property type="match status" value="1"/>
</dbReference>
<dbReference type="Gene3D" id="2.40.40.20">
    <property type="match status" value="1"/>
</dbReference>
<dbReference type="InterPro" id="IPR007083">
    <property type="entry name" value="RNA_pol_Rpb1_4"/>
</dbReference>
<dbReference type="Pfam" id="PF04997">
    <property type="entry name" value="RNA_pol_Rpb1_1"/>
    <property type="match status" value="1"/>
</dbReference>
<dbReference type="InterPro" id="IPR042102">
    <property type="entry name" value="RNA_pol_Rpb1_3_sf"/>
</dbReference>
<keyword evidence="10" id="KW-1185">Reference proteome</keyword>
<dbReference type="PANTHER" id="PTHR19376:SF36">
    <property type="entry name" value="DNA-DIRECTED RNA POLYMERASE IV SUBUNIT 1"/>
    <property type="match status" value="1"/>
</dbReference>
<evidence type="ECO:0000313" key="10">
    <source>
        <dbReference type="Proteomes" id="UP000825935"/>
    </source>
</evidence>
<dbReference type="InterPro" id="IPR038120">
    <property type="entry name" value="Rpb1_funnel_sf"/>
</dbReference>
<dbReference type="InterPro" id="IPR006592">
    <property type="entry name" value="RNA_pol_N"/>
</dbReference>
<comment type="similarity">
    <text evidence="6">Belongs to the RNA polymerase beta' chain family.</text>
</comment>
<sequence>MDEVNAEAVEYPHAKIVGVQFGLLSNRDIMKISVFQKNGEPDIAAKKRLTDSRLGLPNSENECKSCGESLSHKCEGHFGHLTFPCPVYHPNYVSVIAKILDSLCLRCLSIKKIKKKRPVYRETFDYMHDGDARMDLDDKTAIFRGDMDNTKESRLGSIPKICSFSMPPGIKEEPQELSSIGVSYCAETSRSCKTASSHRAEERAFKEKSCQETHVPVVIDLISDDDDDYNEVPHGGKMPSVAGTSKQCLPTQITTDSVSKHSGKKLKSPCRDKFKDDDQKGLPSRHNTGCKYCKNGEYPKLHVKVEQVVQSNKSVVQKIFLHYMDAYGDDDDVDFPDDYLKLLNKRPEDFDSGKLPLLPSEALKILMNLSDKVVNQLKMESTISRPEALVFESILIPPNCNRIPETPAIDELKIGSDKITNSLAKILTKVPVMKRSGVTAASNRIAIDEMQSLIADYLRLKGAPKVRGNKEPSMEYVRTGKPLKHQPKASLNDLHKHFAAKVSSFSCRAVLTGDANLALDEIGIPYSIAEALTVFEMVTEHNREKMKVLVENISGSKSRVGALFYIRSGSKKDLKSCETVSLEVGDYVGRLIQDGDYVFCNRPPSVHKHSILGLRVRILNIPSLAINPLICVPLGADFDGDCLAVFVPQSLESKTEVKELMMVENQMLTSHGGQCTFTLTQDALLAACKLTSPHLFLSRQTMEIACMNTSSMLPKPAIIKSPKGPFWTGVQCFQLSLPSAVNYDMNGVCISCGEILNITHDPEWLGGSRNSLLYQIIQQFGGNIALNYLGAVESLLVEWISRKGFTVGLYDVYATTDWTTRDNLKKAIQVNIDEEEKKVRRKLQDLSLQSDISLGEMKLSMGLSVESNAIIPRTYSRMAEKIALKYMQKLCSHIESDSVKNANADNSMLEMVRCGSKGSIKKFSEQFAFLGLQPYKGKFMHPTKNMQLSCMHQDEQNAMYDQDGFLWGERGIVKSSFAEGLSPQEFFVHTVSYRETMIHKALRVSEPGYLYKNMVLFARDVCMHYDGTVRSEHGKRIIQFDYDCKESNMPGSTPPGEPVGFLAATAISQPAYQMLLESPNQLNDLAFCPLELLQETIYSRKASVSKPNDLRVVLYIKEVDGFSKEAAAMEVSQSLQHVTLEMLLCSLSVKFVGNMQAGFWKGLLPAKKSPWIVHMLLDQETLSAYNLEAEAIAKKLLNTNSVHSFGELHFVARGSCDLTCPGCARLSENPCLSFCISTAQSPSIEDALSQIRDIIVPHIMKVSVRGMCMSSFFCS</sequence>
<dbReference type="Gene3D" id="4.10.860.120">
    <property type="entry name" value="RNA polymerase II, clamp domain"/>
    <property type="match status" value="1"/>
</dbReference>
<protein>
    <recommendedName>
        <fullName evidence="6">DNA-directed RNA polymerase subunit</fullName>
        <ecNumber evidence="6">2.7.7.6</ecNumber>
    </recommendedName>
</protein>
<keyword evidence="4 6" id="KW-0804">Transcription</keyword>
<dbReference type="Gene3D" id="3.30.1490.180">
    <property type="entry name" value="RNA polymerase ii"/>
    <property type="match status" value="1"/>
</dbReference>
<proteinExistence type="inferred from homology"/>
<evidence type="ECO:0000259" key="8">
    <source>
        <dbReference type="SMART" id="SM00663"/>
    </source>
</evidence>
<dbReference type="AlphaFoldDB" id="A0A8T2RIA0"/>
<dbReference type="SUPFAM" id="SSF64484">
    <property type="entry name" value="beta and beta-prime subunits of DNA dependent RNA-polymerase"/>
    <property type="match status" value="1"/>
</dbReference>
<dbReference type="GO" id="GO:0003677">
    <property type="term" value="F:DNA binding"/>
    <property type="evidence" value="ECO:0007669"/>
    <property type="project" value="InterPro"/>
</dbReference>
<dbReference type="InterPro" id="IPR007080">
    <property type="entry name" value="RNA_pol_Rpb1_1"/>
</dbReference>
<feature type="compositionally biased region" description="Basic and acidic residues" evidence="7">
    <location>
        <begin position="269"/>
        <end position="280"/>
    </location>
</feature>
<dbReference type="Pfam" id="PF04998">
    <property type="entry name" value="RNA_pol_Rpb1_5"/>
    <property type="match status" value="1"/>
</dbReference>
<keyword evidence="2 6" id="KW-0808">Transferase</keyword>
<dbReference type="SMART" id="SM00663">
    <property type="entry name" value="RPOLA_N"/>
    <property type="match status" value="1"/>
</dbReference>
<name>A0A8T2RIA0_CERRI</name>
<gene>
    <name evidence="9" type="ORF">KP509_27G060600</name>
</gene>
<dbReference type="GO" id="GO:0000428">
    <property type="term" value="C:DNA-directed RNA polymerase complex"/>
    <property type="evidence" value="ECO:0007669"/>
    <property type="project" value="UniProtKB-KW"/>
</dbReference>
<dbReference type="PANTHER" id="PTHR19376">
    <property type="entry name" value="DNA-DIRECTED RNA POLYMERASE"/>
    <property type="match status" value="1"/>
</dbReference>
<reference evidence="9 10" key="1">
    <citation type="submission" date="2021-08" db="EMBL/GenBank/DDBJ databases">
        <title>WGS assembly of Ceratopteris richardii.</title>
        <authorList>
            <person name="Marchant D.B."/>
            <person name="Chen G."/>
            <person name="Jenkins J."/>
            <person name="Shu S."/>
            <person name="Leebens-Mack J."/>
            <person name="Grimwood J."/>
            <person name="Schmutz J."/>
            <person name="Soltis P."/>
            <person name="Soltis D."/>
            <person name="Chen Z.-H."/>
        </authorList>
    </citation>
    <scope>NUCLEOTIDE SEQUENCE [LARGE SCALE GENOMIC DNA]</scope>
    <source>
        <strain evidence="9">Whitten #5841</strain>
        <tissue evidence="9">Leaf</tissue>
    </source>
</reference>
<dbReference type="OrthoDB" id="409625at2759"/>
<feature type="region of interest" description="Disordered" evidence="7">
    <location>
        <begin position="259"/>
        <end position="282"/>
    </location>
</feature>
<dbReference type="EMBL" id="CM035432">
    <property type="protein sequence ID" value="KAH7295679.1"/>
    <property type="molecule type" value="Genomic_DNA"/>
</dbReference>
<comment type="catalytic activity">
    <reaction evidence="5 6">
        <text>RNA(n) + a ribonucleoside 5'-triphosphate = RNA(n+1) + diphosphate</text>
        <dbReference type="Rhea" id="RHEA:21248"/>
        <dbReference type="Rhea" id="RHEA-COMP:14527"/>
        <dbReference type="Rhea" id="RHEA-COMP:17342"/>
        <dbReference type="ChEBI" id="CHEBI:33019"/>
        <dbReference type="ChEBI" id="CHEBI:61557"/>
        <dbReference type="ChEBI" id="CHEBI:140395"/>
        <dbReference type="EC" id="2.7.7.6"/>
    </reaction>
</comment>
<evidence type="ECO:0000256" key="7">
    <source>
        <dbReference type="SAM" id="MobiDB-lite"/>
    </source>
</evidence>
<evidence type="ECO:0000256" key="6">
    <source>
        <dbReference type="RuleBase" id="RU004279"/>
    </source>
</evidence>
<dbReference type="Pfam" id="PF05000">
    <property type="entry name" value="RNA_pol_Rpb1_4"/>
    <property type="match status" value="1"/>
</dbReference>
<evidence type="ECO:0000256" key="4">
    <source>
        <dbReference type="ARBA" id="ARBA00023163"/>
    </source>
</evidence>
<keyword evidence="1 6" id="KW-0240">DNA-directed RNA polymerase</keyword>
<evidence type="ECO:0000313" key="9">
    <source>
        <dbReference type="EMBL" id="KAH7295680.1"/>
    </source>
</evidence>
<accession>A0A8T2RIA0</accession>
<dbReference type="Gene3D" id="6.10.250.2940">
    <property type="match status" value="1"/>
</dbReference>
<dbReference type="Gene3D" id="1.10.274.100">
    <property type="entry name" value="RNA polymerase Rpb1, domain 3"/>
    <property type="match status" value="1"/>
</dbReference>
<dbReference type="EC" id="2.7.7.6" evidence="6"/>